<comment type="caution">
    <text evidence="2">The sequence shown here is derived from an EMBL/GenBank/DDBJ whole genome shotgun (WGS) entry which is preliminary data.</text>
</comment>
<feature type="region of interest" description="Disordered" evidence="1">
    <location>
        <begin position="72"/>
        <end position="94"/>
    </location>
</feature>
<keyword evidence="3" id="KW-1185">Reference proteome</keyword>
<feature type="compositionally biased region" description="Basic residues" evidence="1">
    <location>
        <begin position="1"/>
        <end position="17"/>
    </location>
</feature>
<accession>A0ABU6WTB4</accession>
<dbReference type="Proteomes" id="UP001341840">
    <property type="component" value="Unassembled WGS sequence"/>
</dbReference>
<reference evidence="2 3" key="1">
    <citation type="journal article" date="2023" name="Plants (Basel)">
        <title>Bridging the Gap: Combining Genomics and Transcriptomics Approaches to Understand Stylosanthes scabra, an Orphan Legume from the Brazilian Caatinga.</title>
        <authorList>
            <person name="Ferreira-Neto J.R.C."/>
            <person name="da Silva M.D."/>
            <person name="Binneck E."/>
            <person name="de Melo N.F."/>
            <person name="da Silva R.H."/>
            <person name="de Melo A.L.T.M."/>
            <person name="Pandolfi V."/>
            <person name="Bustamante F.O."/>
            <person name="Brasileiro-Vidal A.C."/>
            <person name="Benko-Iseppon A.M."/>
        </authorList>
    </citation>
    <scope>NUCLEOTIDE SEQUENCE [LARGE SCALE GENOMIC DNA]</scope>
    <source>
        <tissue evidence="2">Leaves</tissue>
    </source>
</reference>
<protein>
    <submittedName>
        <fullName evidence="2">Uncharacterized protein</fullName>
    </submittedName>
</protein>
<feature type="region of interest" description="Disordered" evidence="1">
    <location>
        <begin position="1"/>
        <end position="23"/>
    </location>
</feature>
<evidence type="ECO:0000256" key="1">
    <source>
        <dbReference type="SAM" id="MobiDB-lite"/>
    </source>
</evidence>
<sequence>MKVRPQRPKFSLKRRSQKSCQDYSTANPQVVTCIATLGSYDQEFPPLQTSADDARVTRRPYVAHLMEQSRQSFRDLDLKDSPPSGNHPSEEFVRSPRSRLASTMRILSIRNETKQILRIFVSWKTRAMNMDMLVTIVRVPLLVMPWIGCD</sequence>
<dbReference type="EMBL" id="JASCZI010182778">
    <property type="protein sequence ID" value="MED6188592.1"/>
    <property type="molecule type" value="Genomic_DNA"/>
</dbReference>
<gene>
    <name evidence="2" type="ORF">PIB30_087366</name>
</gene>
<evidence type="ECO:0000313" key="3">
    <source>
        <dbReference type="Proteomes" id="UP001341840"/>
    </source>
</evidence>
<evidence type="ECO:0000313" key="2">
    <source>
        <dbReference type="EMBL" id="MED6188592.1"/>
    </source>
</evidence>
<proteinExistence type="predicted"/>
<organism evidence="2 3">
    <name type="scientific">Stylosanthes scabra</name>
    <dbReference type="NCBI Taxonomy" id="79078"/>
    <lineage>
        <taxon>Eukaryota</taxon>
        <taxon>Viridiplantae</taxon>
        <taxon>Streptophyta</taxon>
        <taxon>Embryophyta</taxon>
        <taxon>Tracheophyta</taxon>
        <taxon>Spermatophyta</taxon>
        <taxon>Magnoliopsida</taxon>
        <taxon>eudicotyledons</taxon>
        <taxon>Gunneridae</taxon>
        <taxon>Pentapetalae</taxon>
        <taxon>rosids</taxon>
        <taxon>fabids</taxon>
        <taxon>Fabales</taxon>
        <taxon>Fabaceae</taxon>
        <taxon>Papilionoideae</taxon>
        <taxon>50 kb inversion clade</taxon>
        <taxon>dalbergioids sensu lato</taxon>
        <taxon>Dalbergieae</taxon>
        <taxon>Pterocarpus clade</taxon>
        <taxon>Stylosanthes</taxon>
    </lineage>
</organism>
<name>A0ABU6WTB4_9FABA</name>